<sequence>MELDVATVSVMTALVVITAGILFIVETVLREDDAIGRIWSIAFLAGILASVAYAVWAFVPETWGAVAVGNAAFVASSGFMWLGCRRYSARAVGWAEAVVVVAALAAATAVIVEGPDGGGWAGAEVMFLALCVLPAAAAWETVRGSFVGIRTSLALAFVFSIQSVYYLARLIVLLTAGQDSDAFLVWWGTVPTSVLTVVLTIVVVVTVSVLRAERAGLRGRRRLAAPGAAFSGILEPVWFERFLADAVNRGSTRAERIAVISTRIDDLGLVSTAFGASEAESLRKAWHDAVRLHAPTQTWIGDDGSDGVVLSTVVDSEADARRLGATLHRAIYDGLNSVEVSVIPVLGVGVALSDASRADASALIAAARTAAAEAAVSEDTSVVVSR</sequence>
<evidence type="ECO:0008006" key="4">
    <source>
        <dbReference type="Google" id="ProtNLM"/>
    </source>
</evidence>
<feature type="transmembrane region" description="Helical" evidence="1">
    <location>
        <begin position="91"/>
        <end position="112"/>
    </location>
</feature>
<feature type="transmembrane region" description="Helical" evidence="1">
    <location>
        <begin position="151"/>
        <end position="172"/>
    </location>
</feature>
<evidence type="ECO:0000313" key="3">
    <source>
        <dbReference type="Proteomes" id="UP000321225"/>
    </source>
</evidence>
<evidence type="ECO:0000256" key="1">
    <source>
        <dbReference type="SAM" id="Phobius"/>
    </source>
</evidence>
<reference evidence="2 3" key="1">
    <citation type="submission" date="2019-07" db="EMBL/GenBank/DDBJ databases">
        <title>Whole genome shotgun sequence of Microbacterium aerolatum NBRC 103071.</title>
        <authorList>
            <person name="Hosoyama A."/>
            <person name="Uohara A."/>
            <person name="Ohji S."/>
            <person name="Ichikawa N."/>
        </authorList>
    </citation>
    <scope>NUCLEOTIDE SEQUENCE [LARGE SCALE GENOMIC DNA]</scope>
    <source>
        <strain evidence="2 3">NBRC 103071</strain>
    </source>
</reference>
<dbReference type="OrthoDB" id="5115878at2"/>
<keyword evidence="1" id="KW-1133">Transmembrane helix</keyword>
<feature type="transmembrane region" description="Helical" evidence="1">
    <location>
        <begin position="184"/>
        <end position="212"/>
    </location>
</feature>
<keyword evidence="1" id="KW-0472">Membrane</keyword>
<feature type="transmembrane region" description="Helical" evidence="1">
    <location>
        <begin position="118"/>
        <end position="139"/>
    </location>
</feature>
<protein>
    <recommendedName>
        <fullName evidence="4">GGDEF domain-containing protein</fullName>
    </recommendedName>
</protein>
<dbReference type="AlphaFoldDB" id="A0A511AHP3"/>
<dbReference type="EMBL" id="BJUW01000008">
    <property type="protein sequence ID" value="GEK86843.1"/>
    <property type="molecule type" value="Genomic_DNA"/>
</dbReference>
<accession>A0A511AHP3</accession>
<dbReference type="InterPro" id="IPR043128">
    <property type="entry name" value="Rev_trsase/Diguanyl_cyclase"/>
</dbReference>
<comment type="caution">
    <text evidence="2">The sequence shown here is derived from an EMBL/GenBank/DDBJ whole genome shotgun (WGS) entry which is preliminary data.</text>
</comment>
<keyword evidence="1" id="KW-0812">Transmembrane</keyword>
<gene>
    <name evidence="2" type="ORF">MAE01_20190</name>
</gene>
<dbReference type="Proteomes" id="UP000321225">
    <property type="component" value="Unassembled WGS sequence"/>
</dbReference>
<feature type="transmembrane region" description="Helical" evidence="1">
    <location>
        <begin position="37"/>
        <end position="59"/>
    </location>
</feature>
<evidence type="ECO:0000313" key="2">
    <source>
        <dbReference type="EMBL" id="GEK86843.1"/>
    </source>
</evidence>
<organism evidence="2 3">
    <name type="scientific">Microbacterium aerolatum</name>
    <dbReference type="NCBI Taxonomy" id="153731"/>
    <lineage>
        <taxon>Bacteria</taxon>
        <taxon>Bacillati</taxon>
        <taxon>Actinomycetota</taxon>
        <taxon>Actinomycetes</taxon>
        <taxon>Micrococcales</taxon>
        <taxon>Microbacteriaceae</taxon>
        <taxon>Microbacterium</taxon>
    </lineage>
</organism>
<keyword evidence="3" id="KW-1185">Reference proteome</keyword>
<proteinExistence type="predicted"/>
<feature type="transmembrane region" description="Helical" evidence="1">
    <location>
        <begin position="65"/>
        <end position="84"/>
    </location>
</feature>
<dbReference type="RefSeq" id="WP_147039431.1">
    <property type="nucleotide sequence ID" value="NZ_BJUW01000008.1"/>
</dbReference>
<dbReference type="Gene3D" id="3.30.70.270">
    <property type="match status" value="1"/>
</dbReference>
<feature type="transmembrane region" description="Helical" evidence="1">
    <location>
        <begin position="6"/>
        <end position="25"/>
    </location>
</feature>
<name>A0A511AHP3_9MICO</name>